<proteinExistence type="inferred from homology"/>
<dbReference type="EMBL" id="JBJJXI010000136">
    <property type="protein sequence ID" value="KAL3387567.1"/>
    <property type="molecule type" value="Genomic_DNA"/>
</dbReference>
<evidence type="ECO:0000256" key="2">
    <source>
        <dbReference type="ARBA" id="ARBA00004186"/>
    </source>
</evidence>
<keyword evidence="4" id="KW-0963">Cytoplasm</keyword>
<sequence length="790" mass="89772">MDNIDAPQWADFTAPSPQVSMDDYFLKRNREYREQIGSTASLDSPFLLMKKSNSSKIPLSEISYGNDSSIMKTPAKVISGKLTKSSTVKDSSTKERTYESVISEALNNLQLSQICDKSMNKSCLIDTPEFKTPNRITRSMCAQYSSCTQNEEEHYHSIKEKSVRFLTDEDFNGSNKENIEVDEEESSNNEQSSELKLEITNTSTEHDTSQDKSEPEQDKTANVTSAGNDSMNAAKSKVLTSSSSSVFAPANNLKKKFTLVAGEAWKRQMKRRLSITNQRRMSLNKSSGTLPKKFVSMAEAVSKFHRVTPQRFHTVNVKTTKTEQLRSQSLKLTKAQSPALMCKNRSRPVTVLSSEEKEKLELDKIRQNQIKANPVPKDILKKPASLKKVEKKLVTNPQPFHLTETKKGQMAQKSSQEIKRTHRPVVKTVPSIVSSDEKGIIVKDEEVLYFGIPCKSKKENTKVKPFSFEARNREIQMRKQEKIKHIQQIEQEKVKPEFHARPVPAAVRTPVQKPLNNSTHKPKITLTRSLSFENRVKEQQKKKEEKIKQILEEEKKMRTFKAQKVPEFKPVLVRGRSRDNVMKKSTENLSKSASVTAPSANKPASGTTNKLTRSLSNNLYELGKIKSSLKRSNENLLTKSNSLTKPGSTLKKTPSIPFVAAKKSSLPVKNTENQENKVHGAIPKILEPKCKISQKSAAILTELNTDKRAKQRKEFEEQLKKKEMEEVEMKKREEQERLEKEKAEQMELRKMTEHKARPMPVYKPLQIIKSNKPLTDAQSPAWAKRKGSMH</sequence>
<dbReference type="InterPro" id="IPR027330">
    <property type="entry name" value="TPX2_central_dom"/>
</dbReference>
<comment type="similarity">
    <text evidence="3">Belongs to the TPX2 family.</text>
</comment>
<reference evidence="11 12" key="1">
    <citation type="journal article" date="2024" name="bioRxiv">
        <title>A reference genome for Trichogramma kaykai: A tiny desert-dwelling parasitoid wasp with competing sex-ratio distorters.</title>
        <authorList>
            <person name="Culotta J."/>
            <person name="Lindsey A.R."/>
        </authorList>
    </citation>
    <scope>NUCLEOTIDE SEQUENCE [LARGE SCALE GENOMIC DNA]</scope>
    <source>
        <strain evidence="11 12">KSX58</strain>
    </source>
</reference>
<feature type="region of interest" description="Disordered" evidence="8">
    <location>
        <begin position="579"/>
        <end position="612"/>
    </location>
</feature>
<feature type="domain" description="TPX2 central" evidence="10">
    <location>
        <begin position="330"/>
        <end position="468"/>
    </location>
</feature>
<evidence type="ECO:0000259" key="10">
    <source>
        <dbReference type="Pfam" id="PF12214"/>
    </source>
</evidence>
<comment type="subcellular location">
    <subcellularLocation>
        <location evidence="2">Cytoplasm</location>
        <location evidence="2">Cytoskeleton</location>
        <location evidence="2">Spindle</location>
    </subcellularLocation>
    <subcellularLocation>
        <location evidence="1">Nucleus</location>
    </subcellularLocation>
</comment>
<keyword evidence="12" id="KW-1185">Reference proteome</keyword>
<dbReference type="GO" id="GO:0005819">
    <property type="term" value="C:spindle"/>
    <property type="evidence" value="ECO:0007669"/>
    <property type="project" value="UniProtKB-SubCell"/>
</dbReference>
<protein>
    <recommendedName>
        <fullName evidence="13">TPX2 C-terminal domain-containing protein</fullName>
    </recommendedName>
</protein>
<dbReference type="Pfam" id="PF12214">
    <property type="entry name" value="TPX2_importin"/>
    <property type="match status" value="1"/>
</dbReference>
<evidence type="ECO:0000256" key="6">
    <source>
        <dbReference type="ARBA" id="ARBA00023242"/>
    </source>
</evidence>
<dbReference type="InterPro" id="IPR009675">
    <property type="entry name" value="TPX2_fam"/>
</dbReference>
<evidence type="ECO:0000313" key="11">
    <source>
        <dbReference type="EMBL" id="KAL3387567.1"/>
    </source>
</evidence>
<dbReference type="Pfam" id="PF06886">
    <property type="entry name" value="TPX2"/>
    <property type="match status" value="1"/>
</dbReference>
<evidence type="ECO:0000256" key="1">
    <source>
        <dbReference type="ARBA" id="ARBA00004123"/>
    </source>
</evidence>
<feature type="compositionally biased region" description="Polar residues" evidence="8">
    <location>
        <begin position="220"/>
        <end position="231"/>
    </location>
</feature>
<dbReference type="Proteomes" id="UP001627154">
    <property type="component" value="Unassembled WGS sequence"/>
</dbReference>
<dbReference type="AlphaFoldDB" id="A0ABD2W4Z2"/>
<evidence type="ECO:0000313" key="12">
    <source>
        <dbReference type="Proteomes" id="UP001627154"/>
    </source>
</evidence>
<organism evidence="11 12">
    <name type="scientific">Trichogramma kaykai</name>
    <dbReference type="NCBI Taxonomy" id="54128"/>
    <lineage>
        <taxon>Eukaryota</taxon>
        <taxon>Metazoa</taxon>
        <taxon>Ecdysozoa</taxon>
        <taxon>Arthropoda</taxon>
        <taxon>Hexapoda</taxon>
        <taxon>Insecta</taxon>
        <taxon>Pterygota</taxon>
        <taxon>Neoptera</taxon>
        <taxon>Endopterygota</taxon>
        <taxon>Hymenoptera</taxon>
        <taxon>Apocrita</taxon>
        <taxon>Proctotrupomorpha</taxon>
        <taxon>Chalcidoidea</taxon>
        <taxon>Trichogrammatidae</taxon>
        <taxon>Trichogramma</taxon>
    </lineage>
</organism>
<evidence type="ECO:0000256" key="4">
    <source>
        <dbReference type="ARBA" id="ARBA00022490"/>
    </source>
</evidence>
<feature type="compositionally biased region" description="Basic and acidic residues" evidence="8">
    <location>
        <begin position="204"/>
        <end position="219"/>
    </location>
</feature>
<dbReference type="GO" id="GO:0005634">
    <property type="term" value="C:nucleus"/>
    <property type="evidence" value="ECO:0007669"/>
    <property type="project" value="UniProtKB-SubCell"/>
</dbReference>
<feature type="region of interest" description="Disordered" evidence="8">
    <location>
        <begin position="169"/>
        <end position="231"/>
    </location>
</feature>
<accession>A0ABD2W4Z2</accession>
<comment type="caution">
    <text evidence="11">The sequence shown here is derived from an EMBL/GenBank/DDBJ whole genome shotgun (WGS) entry which is preliminary data.</text>
</comment>
<evidence type="ECO:0000259" key="9">
    <source>
        <dbReference type="Pfam" id="PF06886"/>
    </source>
</evidence>
<feature type="compositionally biased region" description="Polar residues" evidence="8">
    <location>
        <begin position="587"/>
        <end position="612"/>
    </location>
</feature>
<keyword evidence="6" id="KW-0539">Nucleus</keyword>
<keyword evidence="7" id="KW-0175">Coiled coil</keyword>
<dbReference type="PANTHER" id="PTHR14326">
    <property type="entry name" value="TARGETING PROTEIN FOR XKLP2"/>
    <property type="match status" value="1"/>
</dbReference>
<evidence type="ECO:0008006" key="13">
    <source>
        <dbReference type="Google" id="ProtNLM"/>
    </source>
</evidence>
<evidence type="ECO:0000256" key="3">
    <source>
        <dbReference type="ARBA" id="ARBA00005885"/>
    </source>
</evidence>
<feature type="compositionally biased region" description="Polar residues" evidence="8">
    <location>
        <begin position="768"/>
        <end position="778"/>
    </location>
</feature>
<keyword evidence="5" id="KW-0206">Cytoskeleton</keyword>
<dbReference type="InterPro" id="IPR027329">
    <property type="entry name" value="TPX2_C"/>
</dbReference>
<evidence type="ECO:0000256" key="5">
    <source>
        <dbReference type="ARBA" id="ARBA00023212"/>
    </source>
</evidence>
<gene>
    <name evidence="11" type="ORF">TKK_016709</name>
</gene>
<dbReference type="PANTHER" id="PTHR14326:SF44">
    <property type="entry name" value="TARGETING PROTEIN FOR XKLP2"/>
    <property type="match status" value="1"/>
</dbReference>
<feature type="coiled-coil region" evidence="7">
    <location>
        <begin position="533"/>
        <end position="563"/>
    </location>
</feature>
<evidence type="ECO:0000256" key="8">
    <source>
        <dbReference type="SAM" id="MobiDB-lite"/>
    </source>
</evidence>
<feature type="domain" description="TPX2 C-terminal" evidence="9">
    <location>
        <begin position="702"/>
        <end position="775"/>
    </location>
</feature>
<feature type="region of interest" description="Disordered" evidence="8">
    <location>
        <begin position="750"/>
        <end position="790"/>
    </location>
</feature>
<name>A0ABD2W4Z2_9HYME</name>
<evidence type="ECO:0000256" key="7">
    <source>
        <dbReference type="SAM" id="Coils"/>
    </source>
</evidence>